<keyword evidence="2" id="KW-0067">ATP-binding</keyword>
<evidence type="ECO:0000256" key="2">
    <source>
        <dbReference type="ARBA" id="ARBA00022840"/>
    </source>
</evidence>
<protein>
    <submittedName>
        <fullName evidence="7">DNA-binding transcriptional activator HyfR</fullName>
    </submittedName>
</protein>
<dbReference type="Proteomes" id="UP000286947">
    <property type="component" value="Unassembled WGS sequence"/>
</dbReference>
<dbReference type="InterPro" id="IPR002197">
    <property type="entry name" value="HTH_Fis"/>
</dbReference>
<dbReference type="SMART" id="SM00382">
    <property type="entry name" value="AAA"/>
    <property type="match status" value="1"/>
</dbReference>
<dbReference type="PANTHER" id="PTHR32071">
    <property type="entry name" value="TRANSCRIPTIONAL REGULATORY PROTEIN"/>
    <property type="match status" value="1"/>
</dbReference>
<organism evidence="7 8">
    <name type="scientific">Saezia sanguinis</name>
    <dbReference type="NCBI Taxonomy" id="1965230"/>
    <lineage>
        <taxon>Bacteria</taxon>
        <taxon>Pseudomonadati</taxon>
        <taxon>Pseudomonadota</taxon>
        <taxon>Betaproteobacteria</taxon>
        <taxon>Burkholderiales</taxon>
        <taxon>Saeziaceae</taxon>
        <taxon>Saezia</taxon>
    </lineage>
</organism>
<evidence type="ECO:0000256" key="1">
    <source>
        <dbReference type="ARBA" id="ARBA00022741"/>
    </source>
</evidence>
<gene>
    <name evidence="7" type="primary">hyfR</name>
    <name evidence="7" type="ORF">CUZ56_02560</name>
</gene>
<dbReference type="PRINTS" id="PR01590">
    <property type="entry name" value="HTHFIS"/>
</dbReference>
<proteinExistence type="predicted"/>
<sequence length="667" mass="74302">MMQSSMERIGIIVPDDIGDIGLYQDMLAMISKLGLTHCVEIHHAALETAIPIAKRMEKKGVHAIVSRGATLELIKQSGISIPLVNIPFHISDLCAIISQAKQHSGLDFPRIGIVTYQDINLDIAAFADLIHLDVRVYKSEASSDSIRRVVKLAQSDGVDVLVGGVTTRKNIHSERPLFLQYVSGESSLEQALREGHTIALARSLERLQANHFKTTVGAIKEGIISLDSENHITILNTAAKKLLGLTEQDEPRTLKSLWPQIYELVSARQTVSDKLVHYHNQQFIVNVIKHQEADLLHGVVITFQKVERIKQVAELQIQKRPTSKGHTADKSFDSIIGNSPALQKAIQLCEAAAKTSSPILLFGETGTGKEIFAQAIHNASLRQHCPFVAVNCAAIPPSLLESELFGYEEGAFTGAMKKGKPGFFEMADTGTIFLDEISALDHYGQTRLLRVLQEKGVSRLGSSHYTPLDFRVIAASNRDLWGMVKKGEFREDLFYRLNVFPVLIAPLRERREDIPVLVEYFSGFYEKNIRIFSPDAIDALAGGVWYGNIRELQHCVQRLCFFHKNGLIRAKHVHAAMEYIRLPDWMDTTGGPAAIGKEVIEKSVSKEVADSDEYACCPASSDCERNRIIETLRSTHGNQQKTSEILGIHKTTLYRKMQRYGIKKVVL</sequence>
<dbReference type="PROSITE" id="PS00676">
    <property type="entry name" value="SIGMA54_INTERACT_2"/>
    <property type="match status" value="1"/>
</dbReference>
<dbReference type="SUPFAM" id="SSF46689">
    <property type="entry name" value="Homeodomain-like"/>
    <property type="match status" value="1"/>
</dbReference>
<dbReference type="Gene3D" id="1.10.10.60">
    <property type="entry name" value="Homeodomain-like"/>
    <property type="match status" value="1"/>
</dbReference>
<dbReference type="InterPro" id="IPR027417">
    <property type="entry name" value="P-loop_NTPase"/>
</dbReference>
<feature type="domain" description="PAS" evidence="6">
    <location>
        <begin position="208"/>
        <end position="249"/>
    </location>
</feature>
<dbReference type="InterPro" id="IPR058031">
    <property type="entry name" value="AAA_lid_NorR"/>
</dbReference>
<evidence type="ECO:0000313" key="7">
    <source>
        <dbReference type="EMBL" id="RUS65960.1"/>
    </source>
</evidence>
<dbReference type="EMBL" id="PQSP01000008">
    <property type="protein sequence ID" value="RUS65960.1"/>
    <property type="molecule type" value="Genomic_DNA"/>
</dbReference>
<dbReference type="Pfam" id="PF06506">
    <property type="entry name" value="PrpR_N"/>
    <property type="match status" value="1"/>
</dbReference>
<dbReference type="PANTHER" id="PTHR32071:SF57">
    <property type="entry name" value="C4-DICARBOXYLATE TRANSPORT TRANSCRIPTIONAL REGULATORY PROTEIN DCTD"/>
    <property type="match status" value="1"/>
</dbReference>
<dbReference type="InterPro" id="IPR000014">
    <property type="entry name" value="PAS"/>
</dbReference>
<evidence type="ECO:0000313" key="8">
    <source>
        <dbReference type="Proteomes" id="UP000286947"/>
    </source>
</evidence>
<evidence type="ECO:0000256" key="4">
    <source>
        <dbReference type="ARBA" id="ARBA00023163"/>
    </source>
</evidence>
<comment type="caution">
    <text evidence="7">The sequence shown here is derived from an EMBL/GenBank/DDBJ whole genome shotgun (WGS) entry which is preliminary data.</text>
</comment>
<dbReference type="PROSITE" id="PS50112">
    <property type="entry name" value="PAS"/>
    <property type="match status" value="1"/>
</dbReference>
<dbReference type="FunFam" id="3.40.50.300:FF:000006">
    <property type="entry name" value="DNA-binding transcriptional regulator NtrC"/>
    <property type="match status" value="1"/>
</dbReference>
<dbReference type="OrthoDB" id="9761705at2"/>
<keyword evidence="4" id="KW-0804">Transcription</keyword>
<dbReference type="SUPFAM" id="SSF52540">
    <property type="entry name" value="P-loop containing nucleoside triphosphate hydrolases"/>
    <property type="match status" value="1"/>
</dbReference>
<dbReference type="GO" id="GO:0005524">
    <property type="term" value="F:ATP binding"/>
    <property type="evidence" value="ECO:0007669"/>
    <property type="project" value="UniProtKB-KW"/>
</dbReference>
<dbReference type="PROSITE" id="PS00675">
    <property type="entry name" value="SIGMA54_INTERACT_1"/>
    <property type="match status" value="1"/>
</dbReference>
<dbReference type="GO" id="GO:0043565">
    <property type="term" value="F:sequence-specific DNA binding"/>
    <property type="evidence" value="ECO:0007669"/>
    <property type="project" value="InterPro"/>
</dbReference>
<dbReference type="PROSITE" id="PS50045">
    <property type="entry name" value="SIGMA54_INTERACT_4"/>
    <property type="match status" value="1"/>
</dbReference>
<dbReference type="AlphaFoldDB" id="A0A433SB48"/>
<dbReference type="InterPro" id="IPR025662">
    <property type="entry name" value="Sigma_54_int_dom_ATP-bd_1"/>
</dbReference>
<dbReference type="InterPro" id="IPR009057">
    <property type="entry name" value="Homeodomain-like_sf"/>
</dbReference>
<dbReference type="Pfam" id="PF25601">
    <property type="entry name" value="AAA_lid_14"/>
    <property type="match status" value="1"/>
</dbReference>
<dbReference type="InterPro" id="IPR003593">
    <property type="entry name" value="AAA+_ATPase"/>
</dbReference>
<accession>A0A433SB48</accession>
<dbReference type="InterPro" id="IPR025943">
    <property type="entry name" value="Sigma_54_int_dom_ATP-bd_2"/>
</dbReference>
<dbReference type="GO" id="GO:0000156">
    <property type="term" value="F:phosphorelay response regulator activity"/>
    <property type="evidence" value="ECO:0007669"/>
    <property type="project" value="InterPro"/>
</dbReference>
<dbReference type="InterPro" id="IPR010524">
    <property type="entry name" value="Sig_transdc_resp-reg_PrpR_N"/>
</dbReference>
<evidence type="ECO:0000259" key="6">
    <source>
        <dbReference type="PROSITE" id="PS50112"/>
    </source>
</evidence>
<dbReference type="Gene3D" id="3.30.450.20">
    <property type="entry name" value="PAS domain"/>
    <property type="match status" value="1"/>
</dbReference>
<keyword evidence="8" id="KW-1185">Reference proteome</keyword>
<name>A0A433SB48_9BURK</name>
<feature type="domain" description="Sigma-54 factor interaction" evidence="5">
    <location>
        <begin position="335"/>
        <end position="561"/>
    </location>
</feature>
<dbReference type="Gene3D" id="3.40.50.10660">
    <property type="entry name" value="PrpR receptor domain-like"/>
    <property type="match status" value="1"/>
</dbReference>
<evidence type="ECO:0000256" key="3">
    <source>
        <dbReference type="ARBA" id="ARBA00023015"/>
    </source>
</evidence>
<dbReference type="CDD" id="cd00009">
    <property type="entry name" value="AAA"/>
    <property type="match status" value="1"/>
</dbReference>
<dbReference type="SUPFAM" id="SSF159800">
    <property type="entry name" value="PrpR receptor domain-like"/>
    <property type="match status" value="1"/>
</dbReference>
<keyword evidence="7" id="KW-0238">DNA-binding</keyword>
<dbReference type="InterPro" id="IPR002078">
    <property type="entry name" value="Sigma_54_int"/>
</dbReference>
<dbReference type="Pfam" id="PF02954">
    <property type="entry name" value="HTH_8"/>
    <property type="match status" value="1"/>
</dbReference>
<dbReference type="Gene3D" id="3.40.50.2300">
    <property type="match status" value="1"/>
</dbReference>
<keyword evidence="3" id="KW-0805">Transcription regulation</keyword>
<dbReference type="GO" id="GO:0006355">
    <property type="term" value="P:regulation of DNA-templated transcription"/>
    <property type="evidence" value="ECO:0007669"/>
    <property type="project" value="InterPro"/>
</dbReference>
<dbReference type="Gene3D" id="3.40.50.300">
    <property type="entry name" value="P-loop containing nucleotide triphosphate hydrolases"/>
    <property type="match status" value="1"/>
</dbReference>
<dbReference type="Pfam" id="PF00158">
    <property type="entry name" value="Sigma54_activat"/>
    <property type="match status" value="1"/>
</dbReference>
<keyword evidence="1" id="KW-0547">Nucleotide-binding</keyword>
<evidence type="ECO:0000259" key="5">
    <source>
        <dbReference type="PROSITE" id="PS50045"/>
    </source>
</evidence>
<reference evidence="7 8" key="1">
    <citation type="submission" date="2018-01" db="EMBL/GenBank/DDBJ databases">
        <title>Saezia sanguinis gen. nov., sp. nov., in the order Burkholderiales isolated from human blood.</title>
        <authorList>
            <person name="Medina-Pascual M.J."/>
            <person name="Valdezate S."/>
            <person name="Monzon S."/>
            <person name="Cuesta I."/>
            <person name="Carrasco G."/>
            <person name="Villalon P."/>
            <person name="Saez-Nieto J.A."/>
        </authorList>
    </citation>
    <scope>NUCLEOTIDE SEQUENCE [LARGE SCALE GENOMIC DNA]</scope>
    <source>
        <strain evidence="7 8">CNM695-12</strain>
    </source>
</reference>
<dbReference type="Gene3D" id="1.10.8.60">
    <property type="match status" value="1"/>
</dbReference>